<dbReference type="InterPro" id="IPR001031">
    <property type="entry name" value="Thioesterase"/>
</dbReference>
<evidence type="ECO:0000256" key="2">
    <source>
        <dbReference type="ARBA" id="ARBA00004792"/>
    </source>
</evidence>
<organism evidence="13 14">
    <name type="scientific">Saccharopolyspora rosea</name>
    <dbReference type="NCBI Taxonomy" id="524884"/>
    <lineage>
        <taxon>Bacteria</taxon>
        <taxon>Bacillati</taxon>
        <taxon>Actinomycetota</taxon>
        <taxon>Actinomycetes</taxon>
        <taxon>Pseudonocardiales</taxon>
        <taxon>Pseudonocardiaceae</taxon>
        <taxon>Saccharopolyspora</taxon>
    </lineage>
</organism>
<dbReference type="InterPro" id="IPR009081">
    <property type="entry name" value="PP-bd_ACP"/>
</dbReference>
<dbReference type="Pfam" id="PF00698">
    <property type="entry name" value="Acyl_transf_1"/>
    <property type="match status" value="1"/>
</dbReference>
<evidence type="ECO:0000259" key="10">
    <source>
        <dbReference type="PROSITE" id="PS50075"/>
    </source>
</evidence>
<dbReference type="InterPro" id="IPR049552">
    <property type="entry name" value="PKS_DH_N"/>
</dbReference>
<dbReference type="Gene3D" id="3.40.47.10">
    <property type="match status" value="1"/>
</dbReference>
<dbReference type="EMBL" id="JBHTIW010000005">
    <property type="protein sequence ID" value="MFD0920046.1"/>
    <property type="molecule type" value="Genomic_DNA"/>
</dbReference>
<dbReference type="SMART" id="SM00822">
    <property type="entry name" value="PKS_KR"/>
    <property type="match status" value="1"/>
</dbReference>
<dbReference type="Proteomes" id="UP001597018">
    <property type="component" value="Unassembled WGS sequence"/>
</dbReference>
<dbReference type="Gene3D" id="1.10.1200.10">
    <property type="entry name" value="ACP-like"/>
    <property type="match status" value="1"/>
</dbReference>
<dbReference type="SUPFAM" id="SSF51735">
    <property type="entry name" value="NAD(P)-binding Rossmann-fold domains"/>
    <property type="match status" value="2"/>
</dbReference>
<feature type="active site" description="Proton acceptor; for dehydratase activity" evidence="9">
    <location>
        <position position="967"/>
    </location>
</feature>
<dbReference type="InterPro" id="IPR055123">
    <property type="entry name" value="SpnB-like_Rossmann"/>
</dbReference>
<keyword evidence="14" id="KW-1185">Reference proteome</keyword>
<dbReference type="Pfam" id="PF08659">
    <property type="entry name" value="KR"/>
    <property type="match status" value="1"/>
</dbReference>
<dbReference type="InterPro" id="IPR036736">
    <property type="entry name" value="ACP-like_sf"/>
</dbReference>
<evidence type="ECO:0000313" key="13">
    <source>
        <dbReference type="EMBL" id="MFD0920046.1"/>
    </source>
</evidence>
<keyword evidence="4" id="KW-0597">Phosphoprotein</keyword>
<dbReference type="Pfam" id="PF08990">
    <property type="entry name" value="Docking"/>
    <property type="match status" value="1"/>
</dbReference>
<sequence length="2059" mass="216993">MNENEKLGEYLRRVTAELYDVRGRLAETEARLHEPIAIVGMACRFPGGVNSPDDLWDLVADGRDVISGFPTDRGWDLEHLHDPDPDHRGTSLTDQGGFLHDAAMFDAELFGISPREALAMDPQQRLMLEVSWEALERAGIDPASARGSNTGVFTGVAHNDYGGRFMAGGADAGDMEGYIGSGSAHSVVCGRVAYALGLEGPAVTVDTACSSSLVAMHWAVRSLRARECDLALAGGVTVMSTPSIFVEFSRQRALSPDGRCKPFSDAADGTGWSEGAGVLVLEPLSRALERGHRVWGVLRGSAVNQDGASNGLTAPSGPAQEKLIRAAWADAGVSGDGVDVVEAHGTGTRLGDPIEAQALLATYGRDRGDREPLWLGSVKSNIGHTQAAAGVAGVIKMVMAMQRGTVPPSLHADEPSREVDWDSGAVRVVTRAVPWPTAGDARRAAVSSFGVGGTNAHVIVEQAPEPEATTEPESPPEPAARVPWIVSGASAQAVRAQAGRLRAALDREPGWSPAEVSAALCRTRAVLGCRGVVLAADREEAQRGLAALASGRAQPGVVEPVPEGSVRSGVGFVFSGQGAQRAGMGRRLAARFPVFAAAWDEVCRLLEEVGGVPGVREAIWDEADPTAADDTLYAQTGLFAFEVALTRLLESWGVRPDYVMGHSLGEVTAAHVAGVWSLADACRVVGARARWMSRAPRGGTMVALEATADDVLDLLAGTPVVLAAVNGPTSVVVAGPDDAVRDVVERFAATGRRSNRLRTSHAFHSPDMDPVLARFQDEIADVTFRTPEIPLISNVTGELADPHGLRQPSYWAGHIRDTVRFGQGVRAMWATGTGQVLEVGPDASLTALVSDACGPGQRAVAAMRAGRPEDDELLAAVAQLFAHGAKVDWSGWFADVRPKHVDLPTYPFQRRRYWMDVPSSAAADVTAAGLEAGGHPLLGARLDVAADGTTLFTTRWSVADQPWIADHRVHDRIVVPGTTFVELALHVGRLTGCGVVRELIHHVPLILEPDGAVSVQVQLGPADEDGARSISVSFRPDSAAVDEPWVCGTSGVLADSAPAHDPGEFAFAAAWPPPGARKLELDGLYEEHSHAAGFEYGPTFQGVSAVWHLGEDIYAEITSPEALDPTGYYLHPALLDATLHPGLIASEQLGLREAGLPFAWSEVHAHRLGATRLRARVQRHDDHRISIHVADSQGDPVAAVESLTLRPHDLGGSGRAGRASLLRLAWHAVQPEPPTAHLTWQLVTKDFHALEPALAAAGVVCESAGAGAQVAIACLDGSQHRSPHDCAEKALATVQRWLSDVDDPGARLVVVTKGAVAAGPDEAVTDLPAATARGMLRSAQTENPGRITLVDVDDGNGVAEALLLAAETDEPEIALRVGRILVPRLTAHAAGGSAAGEAVPAIDPAGTVLVTGGTGTLGGILAEHLVSAHGVRHLVLTSRRGPDSPGAAQRCEELRARGAEVTVAACDVADREQLRLLIDSIPADRPLTAVIHLAGATDDAVITALDERKLQHALRPKVDGAWNLHELTEDRDLSAFVLFSSASAILGGPGQGNYAAANAFLDALAGYRRRLGLPAVSLAWGLWAQRSEITAKLAESDRARLADSGMLPLGNDEAMALFDAAMRSSESLLAPLSFDAAAMRRSASSVAPILSTAVGARPRPAAARRAAEEPTLRRRLADLPDGDRVSAVAQALRGEVASVLGHSDTGEINDTAMFRDLGFDSLASVDLRNRLSRLTGLQLPATVVFDHPTVQGLSAFLADRIAAAGDQPREVVPDGAPAAQAHSGSEPEQTVSTLFRQAVGAGRAAEALQLIGAAAALRPMFDSTGTRATSPLEPVALSRGDRGPELVCLPSVGAMSGVQQYFRLSEALGTTNPVTSFAVPGYLPGEELPGSLDALARVLATSVQRCVRQPSYVLIGHSSGGWLAHLAAELLTAEGLPPAGVALLDTYLPRNGETATILPELIADMVEPPTGTVPLEQVRLTAMGWYFRMFADWQPNPVAVPTLFVRPDDPFREEHRETAWRARWPLAHDAAHTPGDHFTMISEGAAGTAEVIATWLESL</sequence>
<dbReference type="Pfam" id="PF00550">
    <property type="entry name" value="PP-binding"/>
    <property type="match status" value="1"/>
</dbReference>
<feature type="region of interest" description="N-terminal hotdog fold" evidence="9">
    <location>
        <begin position="935"/>
        <end position="1060"/>
    </location>
</feature>
<dbReference type="InterPro" id="IPR020806">
    <property type="entry name" value="PKS_PP-bd"/>
</dbReference>
<dbReference type="PROSITE" id="PS00012">
    <property type="entry name" value="PHOSPHOPANTETHEINE"/>
    <property type="match status" value="1"/>
</dbReference>
<dbReference type="InterPro" id="IPR029058">
    <property type="entry name" value="AB_hydrolase_fold"/>
</dbReference>
<dbReference type="SMART" id="SM00823">
    <property type="entry name" value="PKS_PP"/>
    <property type="match status" value="1"/>
</dbReference>
<dbReference type="InterPro" id="IPR016039">
    <property type="entry name" value="Thiolase-like"/>
</dbReference>
<keyword evidence="3" id="KW-0596">Phosphopantetheine</keyword>
<dbReference type="PROSITE" id="PS00606">
    <property type="entry name" value="KS3_1"/>
    <property type="match status" value="1"/>
</dbReference>
<dbReference type="PANTHER" id="PTHR43775">
    <property type="entry name" value="FATTY ACID SYNTHASE"/>
    <property type="match status" value="1"/>
</dbReference>
<dbReference type="SMART" id="SM00825">
    <property type="entry name" value="PKS_KS"/>
    <property type="match status" value="1"/>
</dbReference>
<dbReference type="InterPro" id="IPR001227">
    <property type="entry name" value="Ac_transferase_dom_sf"/>
</dbReference>
<dbReference type="Pfam" id="PF21089">
    <property type="entry name" value="PKS_DH_N"/>
    <property type="match status" value="1"/>
</dbReference>
<evidence type="ECO:0000256" key="5">
    <source>
        <dbReference type="ARBA" id="ARBA00022679"/>
    </source>
</evidence>
<dbReference type="InterPro" id="IPR018201">
    <property type="entry name" value="Ketoacyl_synth_AS"/>
</dbReference>
<feature type="domain" description="Carrier" evidence="10">
    <location>
        <begin position="1683"/>
        <end position="1761"/>
    </location>
</feature>
<dbReference type="CDD" id="cd00833">
    <property type="entry name" value="PKS"/>
    <property type="match status" value="1"/>
</dbReference>
<dbReference type="Gene3D" id="3.40.50.1820">
    <property type="entry name" value="alpha/beta hydrolase"/>
    <property type="match status" value="1"/>
</dbReference>
<keyword evidence="6" id="KW-0045">Antibiotic biosynthesis</keyword>
<feature type="active site" description="Proton donor; for dehydratase activity" evidence="9">
    <location>
        <position position="1136"/>
    </location>
</feature>
<dbReference type="RefSeq" id="WP_345600573.1">
    <property type="nucleotide sequence ID" value="NZ_JBHTIW010000005.1"/>
</dbReference>
<dbReference type="Pfam" id="PF22953">
    <property type="entry name" value="SpnB_Rossmann"/>
    <property type="match status" value="1"/>
</dbReference>
<dbReference type="CDD" id="cd08956">
    <property type="entry name" value="KR_3_FAS_SDR_x"/>
    <property type="match status" value="1"/>
</dbReference>
<dbReference type="SMART" id="SM01294">
    <property type="entry name" value="PKS_PP_betabranch"/>
    <property type="match status" value="1"/>
</dbReference>
<dbReference type="InterPro" id="IPR015083">
    <property type="entry name" value="NorB/c/GfsB-D-like_docking"/>
</dbReference>
<dbReference type="InterPro" id="IPR016036">
    <property type="entry name" value="Malonyl_transacylase_ACP-bd"/>
</dbReference>
<accession>A0ABW3FNF8</accession>
<dbReference type="Pfam" id="PF14765">
    <property type="entry name" value="PS-DH"/>
    <property type="match status" value="1"/>
</dbReference>
<dbReference type="InterPro" id="IPR013968">
    <property type="entry name" value="PKS_KR"/>
</dbReference>
<evidence type="ECO:0000256" key="9">
    <source>
        <dbReference type="PROSITE-ProRule" id="PRU01363"/>
    </source>
</evidence>
<evidence type="ECO:0000256" key="1">
    <source>
        <dbReference type="ARBA" id="ARBA00001957"/>
    </source>
</evidence>
<dbReference type="Pfam" id="PF02801">
    <property type="entry name" value="Ketoacyl-synt_C"/>
    <property type="match status" value="1"/>
</dbReference>
<dbReference type="InterPro" id="IPR014030">
    <property type="entry name" value="Ketoacyl_synth_N"/>
</dbReference>
<evidence type="ECO:0000256" key="7">
    <source>
        <dbReference type="ARBA" id="ARBA00023268"/>
    </source>
</evidence>
<dbReference type="Pfam" id="PF00109">
    <property type="entry name" value="ketoacyl-synt"/>
    <property type="match status" value="1"/>
</dbReference>
<feature type="domain" description="Ketosynthase family 3 (KS3)" evidence="11">
    <location>
        <begin position="33"/>
        <end position="462"/>
    </location>
</feature>
<keyword evidence="5" id="KW-0808">Transferase</keyword>
<dbReference type="InterPro" id="IPR020807">
    <property type="entry name" value="PKS_DH"/>
</dbReference>
<dbReference type="InterPro" id="IPR057326">
    <property type="entry name" value="KR_dom"/>
</dbReference>
<comment type="cofactor">
    <cofactor evidence="1">
        <name>pantetheine 4'-phosphate</name>
        <dbReference type="ChEBI" id="CHEBI:47942"/>
    </cofactor>
</comment>
<dbReference type="Pfam" id="PF16197">
    <property type="entry name" value="KAsynt_C_assoc"/>
    <property type="match status" value="1"/>
</dbReference>
<dbReference type="Gene3D" id="3.40.366.10">
    <property type="entry name" value="Malonyl-Coenzyme A Acyl Carrier Protein, domain 2"/>
    <property type="match status" value="1"/>
</dbReference>
<dbReference type="Gene3D" id="3.40.50.720">
    <property type="entry name" value="NAD(P)-binding Rossmann-like Domain"/>
    <property type="match status" value="1"/>
</dbReference>
<dbReference type="InterPro" id="IPR049551">
    <property type="entry name" value="PKS_DH_C"/>
</dbReference>
<dbReference type="InterPro" id="IPR036291">
    <property type="entry name" value="NAD(P)-bd_dom_sf"/>
</dbReference>
<evidence type="ECO:0000259" key="12">
    <source>
        <dbReference type="PROSITE" id="PS52019"/>
    </source>
</evidence>
<feature type="region of interest" description="C-terminal hotdog fold" evidence="9">
    <location>
        <begin position="1076"/>
        <end position="1214"/>
    </location>
</feature>
<dbReference type="SUPFAM" id="SSF53474">
    <property type="entry name" value="alpha/beta-Hydrolases"/>
    <property type="match status" value="1"/>
</dbReference>
<dbReference type="PROSITE" id="PS52004">
    <property type="entry name" value="KS3_2"/>
    <property type="match status" value="1"/>
</dbReference>
<dbReference type="SMART" id="SM00826">
    <property type="entry name" value="PKS_DH"/>
    <property type="match status" value="1"/>
</dbReference>
<feature type="domain" description="PKS/mFAS DH" evidence="12">
    <location>
        <begin position="935"/>
        <end position="1214"/>
    </location>
</feature>
<comment type="pathway">
    <text evidence="2">Antibiotic biosynthesis.</text>
</comment>
<dbReference type="InterPro" id="IPR032821">
    <property type="entry name" value="PKS_assoc"/>
</dbReference>
<evidence type="ECO:0000256" key="4">
    <source>
        <dbReference type="ARBA" id="ARBA00022553"/>
    </source>
</evidence>
<dbReference type="SMART" id="SM00824">
    <property type="entry name" value="PKS_TE"/>
    <property type="match status" value="1"/>
</dbReference>
<dbReference type="InterPro" id="IPR020802">
    <property type="entry name" value="TesA-like"/>
</dbReference>
<dbReference type="Gene3D" id="3.30.70.3290">
    <property type="match status" value="1"/>
</dbReference>
<evidence type="ECO:0000256" key="6">
    <source>
        <dbReference type="ARBA" id="ARBA00023194"/>
    </source>
</evidence>
<dbReference type="PROSITE" id="PS52019">
    <property type="entry name" value="PKS_MFAS_DH"/>
    <property type="match status" value="1"/>
</dbReference>
<dbReference type="PANTHER" id="PTHR43775:SF51">
    <property type="entry name" value="INACTIVE PHENOLPHTHIOCEROL SYNTHESIS POLYKETIDE SYNTHASE TYPE I PKS1-RELATED"/>
    <property type="match status" value="1"/>
</dbReference>
<dbReference type="Pfam" id="PF00975">
    <property type="entry name" value="Thioesterase"/>
    <property type="match status" value="1"/>
</dbReference>
<dbReference type="PROSITE" id="PS50075">
    <property type="entry name" value="CARRIER"/>
    <property type="match status" value="1"/>
</dbReference>
<dbReference type="InterPro" id="IPR050091">
    <property type="entry name" value="PKS_NRPS_Biosynth_Enz"/>
</dbReference>
<dbReference type="InterPro" id="IPR016035">
    <property type="entry name" value="Acyl_Trfase/lysoPLipase"/>
</dbReference>
<proteinExistence type="predicted"/>
<dbReference type="InterPro" id="IPR042104">
    <property type="entry name" value="PKS_dehydratase_sf"/>
</dbReference>
<protein>
    <submittedName>
        <fullName evidence="13">Type I polyketide synthase</fullName>
    </submittedName>
</protein>
<dbReference type="InterPro" id="IPR014043">
    <property type="entry name" value="Acyl_transferase_dom"/>
</dbReference>
<dbReference type="InterPro" id="IPR006162">
    <property type="entry name" value="Ppantetheine_attach_site"/>
</dbReference>
<name>A0ABW3FNF8_9PSEU</name>
<evidence type="ECO:0000256" key="3">
    <source>
        <dbReference type="ARBA" id="ARBA00022450"/>
    </source>
</evidence>
<evidence type="ECO:0000259" key="11">
    <source>
        <dbReference type="PROSITE" id="PS52004"/>
    </source>
</evidence>
<comment type="caution">
    <text evidence="13">The sequence shown here is derived from an EMBL/GenBank/DDBJ whole genome shotgun (WGS) entry which is preliminary data.</text>
</comment>
<dbReference type="InterPro" id="IPR014031">
    <property type="entry name" value="Ketoacyl_synth_C"/>
</dbReference>
<keyword evidence="8" id="KW-0012">Acyltransferase</keyword>
<reference evidence="14" key="1">
    <citation type="journal article" date="2019" name="Int. J. Syst. Evol. Microbiol.">
        <title>The Global Catalogue of Microorganisms (GCM) 10K type strain sequencing project: providing services to taxonomists for standard genome sequencing and annotation.</title>
        <authorList>
            <consortium name="The Broad Institute Genomics Platform"/>
            <consortium name="The Broad Institute Genome Sequencing Center for Infectious Disease"/>
            <person name="Wu L."/>
            <person name="Ma J."/>
        </authorList>
    </citation>
    <scope>NUCLEOTIDE SEQUENCE [LARGE SCALE GENOMIC DNA]</scope>
    <source>
        <strain evidence="14">CCUG 56401</strain>
    </source>
</reference>
<dbReference type="SMART" id="SM00827">
    <property type="entry name" value="PKS_AT"/>
    <property type="match status" value="1"/>
</dbReference>
<dbReference type="SUPFAM" id="SSF55048">
    <property type="entry name" value="Probable ACP-binding domain of malonyl-CoA ACP transacylase"/>
    <property type="match status" value="1"/>
</dbReference>
<dbReference type="InterPro" id="IPR020841">
    <property type="entry name" value="PKS_Beta-ketoAc_synthase_dom"/>
</dbReference>
<dbReference type="Gene3D" id="3.10.129.110">
    <property type="entry name" value="Polyketide synthase dehydratase"/>
    <property type="match status" value="1"/>
</dbReference>
<dbReference type="InterPro" id="IPR049900">
    <property type="entry name" value="PKS_mFAS_DH"/>
</dbReference>
<keyword evidence="7" id="KW-0511">Multifunctional enzyme</keyword>
<dbReference type="SUPFAM" id="SSF53901">
    <property type="entry name" value="Thiolase-like"/>
    <property type="match status" value="1"/>
</dbReference>
<dbReference type="SUPFAM" id="SSF52151">
    <property type="entry name" value="FabD/lysophospholipase-like"/>
    <property type="match status" value="1"/>
</dbReference>
<evidence type="ECO:0000313" key="14">
    <source>
        <dbReference type="Proteomes" id="UP001597018"/>
    </source>
</evidence>
<evidence type="ECO:0000256" key="8">
    <source>
        <dbReference type="ARBA" id="ARBA00023315"/>
    </source>
</evidence>
<gene>
    <name evidence="13" type="ORF">ACFQ16_09860</name>
</gene>
<dbReference type="SUPFAM" id="SSF47336">
    <property type="entry name" value="ACP-like"/>
    <property type="match status" value="1"/>
</dbReference>